<comment type="similarity">
    <text evidence="1">Belongs to the sigma-70 factor family. ECF subfamily.</text>
</comment>
<dbReference type="PANTHER" id="PTHR43133:SF51">
    <property type="entry name" value="RNA POLYMERASE SIGMA FACTOR"/>
    <property type="match status" value="1"/>
</dbReference>
<dbReference type="RefSeq" id="WP_204418294.1">
    <property type="nucleotide sequence ID" value="NZ_JAFBED010000008.1"/>
</dbReference>
<dbReference type="SUPFAM" id="SSF88659">
    <property type="entry name" value="Sigma3 and sigma4 domains of RNA polymerase sigma factors"/>
    <property type="match status" value="1"/>
</dbReference>
<dbReference type="InterPro" id="IPR013249">
    <property type="entry name" value="RNA_pol_sigma70_r4_t2"/>
</dbReference>
<dbReference type="Gene3D" id="1.10.1740.10">
    <property type="match status" value="1"/>
</dbReference>
<proteinExistence type="inferred from homology"/>
<evidence type="ECO:0000256" key="4">
    <source>
        <dbReference type="ARBA" id="ARBA00023163"/>
    </source>
</evidence>
<dbReference type="PANTHER" id="PTHR43133">
    <property type="entry name" value="RNA POLYMERASE ECF-TYPE SIGMA FACTO"/>
    <property type="match status" value="1"/>
</dbReference>
<accession>A0ABS2P3G6</accession>
<comment type="caution">
    <text evidence="7">The sequence shown here is derived from an EMBL/GenBank/DDBJ whole genome shotgun (WGS) entry which is preliminary data.</text>
</comment>
<organism evidence="7 8">
    <name type="scientific">Sutcliffiella tianshenii</name>
    <dbReference type="NCBI Taxonomy" id="1463404"/>
    <lineage>
        <taxon>Bacteria</taxon>
        <taxon>Bacillati</taxon>
        <taxon>Bacillota</taxon>
        <taxon>Bacilli</taxon>
        <taxon>Bacillales</taxon>
        <taxon>Bacillaceae</taxon>
        <taxon>Sutcliffiella</taxon>
    </lineage>
</organism>
<feature type="domain" description="RNA polymerase sigma factor 70 region 4 type 2" evidence="6">
    <location>
        <begin position="120"/>
        <end position="170"/>
    </location>
</feature>
<dbReference type="Gene3D" id="1.10.10.10">
    <property type="entry name" value="Winged helix-like DNA-binding domain superfamily/Winged helix DNA-binding domain"/>
    <property type="match status" value="1"/>
</dbReference>
<feature type="domain" description="RNA polymerase sigma-70 region 2" evidence="5">
    <location>
        <begin position="22"/>
        <end position="88"/>
    </location>
</feature>
<dbReference type="SUPFAM" id="SSF88946">
    <property type="entry name" value="Sigma2 domain of RNA polymerase sigma factors"/>
    <property type="match status" value="1"/>
</dbReference>
<evidence type="ECO:0000256" key="2">
    <source>
        <dbReference type="ARBA" id="ARBA00023015"/>
    </source>
</evidence>
<dbReference type="InterPro" id="IPR007627">
    <property type="entry name" value="RNA_pol_sigma70_r2"/>
</dbReference>
<dbReference type="Proteomes" id="UP000737402">
    <property type="component" value="Unassembled WGS sequence"/>
</dbReference>
<dbReference type="InterPro" id="IPR014284">
    <property type="entry name" value="RNA_pol_sigma-70_dom"/>
</dbReference>
<evidence type="ECO:0000313" key="7">
    <source>
        <dbReference type="EMBL" id="MBM7621506.1"/>
    </source>
</evidence>
<keyword evidence="3" id="KW-0731">Sigma factor</keyword>
<evidence type="ECO:0000313" key="8">
    <source>
        <dbReference type="Proteomes" id="UP000737402"/>
    </source>
</evidence>
<keyword evidence="2" id="KW-0805">Transcription regulation</keyword>
<evidence type="ECO:0000256" key="3">
    <source>
        <dbReference type="ARBA" id="ARBA00023082"/>
    </source>
</evidence>
<keyword evidence="8" id="KW-1185">Reference proteome</keyword>
<evidence type="ECO:0000256" key="1">
    <source>
        <dbReference type="ARBA" id="ARBA00010641"/>
    </source>
</evidence>
<dbReference type="InterPro" id="IPR036388">
    <property type="entry name" value="WH-like_DNA-bd_sf"/>
</dbReference>
<dbReference type="CDD" id="cd06171">
    <property type="entry name" value="Sigma70_r4"/>
    <property type="match status" value="1"/>
</dbReference>
<dbReference type="InterPro" id="IPR039425">
    <property type="entry name" value="RNA_pol_sigma-70-like"/>
</dbReference>
<evidence type="ECO:0000259" key="5">
    <source>
        <dbReference type="Pfam" id="PF04542"/>
    </source>
</evidence>
<dbReference type="Pfam" id="PF08281">
    <property type="entry name" value="Sigma70_r4_2"/>
    <property type="match status" value="1"/>
</dbReference>
<protein>
    <submittedName>
        <fullName evidence="7">RNA polymerase sigma-70 factor (ECF subfamily)</fullName>
    </submittedName>
</protein>
<dbReference type="Pfam" id="PF04542">
    <property type="entry name" value="Sigma70_r2"/>
    <property type="match status" value="1"/>
</dbReference>
<gene>
    <name evidence="7" type="ORF">JOC95_003395</name>
</gene>
<evidence type="ECO:0000259" key="6">
    <source>
        <dbReference type="Pfam" id="PF08281"/>
    </source>
</evidence>
<name>A0ABS2P3G6_9BACI</name>
<dbReference type="EMBL" id="JAFBED010000008">
    <property type="protein sequence ID" value="MBM7621506.1"/>
    <property type="molecule type" value="Genomic_DNA"/>
</dbReference>
<sequence length="186" mass="22333">MKDDSYYIKEVLRGDKQAYTFLINRYSNKLYAVILRMVKNHEDAKDLVQECLIKAYSQLEKYESTGSFASWLYRLSINHCMDQFRKKRFQLVELQEESNQINSASTPESKYLQKEKYEHLEKLLELLPQEDRMILLLKYTRDLSYEEISELVGQPISTVRNKIHRAKKKMRKQIMEEKGGYFHEML</sequence>
<reference evidence="7 8" key="1">
    <citation type="submission" date="2021-01" db="EMBL/GenBank/DDBJ databases">
        <title>Genomic Encyclopedia of Type Strains, Phase IV (KMG-IV): sequencing the most valuable type-strain genomes for metagenomic binning, comparative biology and taxonomic classification.</title>
        <authorList>
            <person name="Goeker M."/>
        </authorList>
    </citation>
    <scope>NUCLEOTIDE SEQUENCE [LARGE SCALE GENOMIC DNA]</scope>
    <source>
        <strain evidence="7 8">DSM 25879</strain>
    </source>
</reference>
<dbReference type="InterPro" id="IPR013325">
    <property type="entry name" value="RNA_pol_sigma_r2"/>
</dbReference>
<dbReference type="NCBIfam" id="TIGR02937">
    <property type="entry name" value="sigma70-ECF"/>
    <property type="match status" value="1"/>
</dbReference>
<dbReference type="InterPro" id="IPR013324">
    <property type="entry name" value="RNA_pol_sigma_r3/r4-like"/>
</dbReference>
<keyword evidence="4" id="KW-0804">Transcription</keyword>